<comment type="caution">
    <text evidence="4">The sequence shown here is derived from an EMBL/GenBank/DDBJ whole genome shotgun (WGS) entry which is preliminary data.</text>
</comment>
<dbReference type="AlphaFoldDB" id="A0AA86NMN2"/>
<evidence type="ECO:0000313" key="7">
    <source>
        <dbReference type="EMBL" id="CAL6074153.1"/>
    </source>
</evidence>
<evidence type="ECO:0000256" key="3">
    <source>
        <dbReference type="SAM" id="MobiDB-lite"/>
    </source>
</evidence>
<dbReference type="PANTHER" id="PTHR46652:SF3">
    <property type="entry name" value="LEUCINE-RICH REPEAT-CONTAINING PROTEIN 9"/>
    <property type="match status" value="1"/>
</dbReference>
<dbReference type="Gene3D" id="3.80.10.10">
    <property type="entry name" value="Ribonuclease Inhibitor"/>
    <property type="match status" value="3"/>
</dbReference>
<dbReference type="PANTHER" id="PTHR46652">
    <property type="entry name" value="LEUCINE-RICH REPEAT AND IQ DOMAIN-CONTAINING PROTEIN 1-RELATED"/>
    <property type="match status" value="1"/>
</dbReference>
<evidence type="ECO:0000313" key="10">
    <source>
        <dbReference type="Proteomes" id="UP001642409"/>
    </source>
</evidence>
<proteinExistence type="predicted"/>
<feature type="compositionally biased region" description="Polar residues" evidence="3">
    <location>
        <begin position="571"/>
        <end position="582"/>
    </location>
</feature>
<evidence type="ECO:0000313" key="6">
    <source>
        <dbReference type="EMBL" id="CAI9940553.1"/>
    </source>
</evidence>
<dbReference type="EMBL" id="CAXDID020000305">
    <property type="protein sequence ID" value="CAL6074153.1"/>
    <property type="molecule type" value="Genomic_DNA"/>
</dbReference>
<dbReference type="Pfam" id="PF12799">
    <property type="entry name" value="LRR_4"/>
    <property type="match status" value="1"/>
</dbReference>
<accession>A0AA86NMN2</accession>
<dbReference type="InterPro" id="IPR050836">
    <property type="entry name" value="SDS22/Internalin_LRR"/>
</dbReference>
<organism evidence="4">
    <name type="scientific">Hexamita inflata</name>
    <dbReference type="NCBI Taxonomy" id="28002"/>
    <lineage>
        <taxon>Eukaryota</taxon>
        <taxon>Metamonada</taxon>
        <taxon>Diplomonadida</taxon>
        <taxon>Hexamitidae</taxon>
        <taxon>Hexamitinae</taxon>
        <taxon>Hexamita</taxon>
    </lineage>
</organism>
<keyword evidence="1" id="KW-0433">Leucine-rich repeat</keyword>
<dbReference type="EMBL" id="CATOUU010000452">
    <property type="protein sequence ID" value="CAI9930210.1"/>
    <property type="molecule type" value="Genomic_DNA"/>
</dbReference>
<dbReference type="SMART" id="SM00369">
    <property type="entry name" value="LRR_TYP"/>
    <property type="match status" value="5"/>
</dbReference>
<evidence type="ECO:0000313" key="9">
    <source>
        <dbReference type="EMBL" id="CAL6096479.1"/>
    </source>
</evidence>
<dbReference type="EMBL" id="CAXDID020000458">
    <property type="protein sequence ID" value="CAL6093515.1"/>
    <property type="molecule type" value="Genomic_DNA"/>
</dbReference>
<dbReference type="SMART" id="SM00365">
    <property type="entry name" value="LRR_SD22"/>
    <property type="match status" value="9"/>
</dbReference>
<dbReference type="InterPro" id="IPR003591">
    <property type="entry name" value="Leu-rich_rpt_typical-subtyp"/>
</dbReference>
<dbReference type="EMBL" id="CATOUU010000233">
    <property type="protein sequence ID" value="CAI9921796.1"/>
    <property type="molecule type" value="Genomic_DNA"/>
</dbReference>
<evidence type="ECO:0000313" key="5">
    <source>
        <dbReference type="EMBL" id="CAI9930210.1"/>
    </source>
</evidence>
<evidence type="ECO:0000256" key="2">
    <source>
        <dbReference type="ARBA" id="ARBA00022737"/>
    </source>
</evidence>
<dbReference type="InterPro" id="IPR001611">
    <property type="entry name" value="Leu-rich_rpt"/>
</dbReference>
<dbReference type="EMBL" id="CAXDID020000486">
    <property type="protein sequence ID" value="CAL6096479.1"/>
    <property type="molecule type" value="Genomic_DNA"/>
</dbReference>
<feature type="compositionally biased region" description="Low complexity" evidence="3">
    <location>
        <begin position="590"/>
        <end position="600"/>
    </location>
</feature>
<dbReference type="Proteomes" id="UP001642409">
    <property type="component" value="Unassembled WGS sequence"/>
</dbReference>
<dbReference type="InterPro" id="IPR025875">
    <property type="entry name" value="Leu-rich_rpt_4"/>
</dbReference>
<dbReference type="InterPro" id="IPR032675">
    <property type="entry name" value="LRR_dom_sf"/>
</dbReference>
<dbReference type="EMBL" id="CATOUU010000678">
    <property type="protein sequence ID" value="CAI9940553.1"/>
    <property type="molecule type" value="Genomic_DNA"/>
</dbReference>
<gene>
    <name evidence="5" type="ORF">HINF_LOCUS17855</name>
    <name evidence="6" type="ORF">HINF_LOCUS28198</name>
    <name evidence="7" type="ORF">HINF_LOCUS56475</name>
    <name evidence="8" type="ORF">HINF_LOCUS67028</name>
    <name evidence="9" type="ORF">HINF_LOCUS68449</name>
    <name evidence="4" type="ORF">HINF_LOCUS9441</name>
</gene>
<sequence length="920" mass="106966">MTTSTSQVIISNNQQPAILDNSAQKYKNCVRNACLSISNDKNIKNLDIAQQLNLKSLYLILCNNITISQTALVELSIIKCQLSNIQCIGQMRSLKKLDLSQNIIKNYNELQQLENLLYLNLSNSSLDDISFLSGLIQLTNLNLNFNRISDISVLNKMMELTHLGVSNNKLKLIDALQSCQNLEYLDYENNTIDTISMNIILSLPNLREFIYDVNMLDHNILKRIKQINQNCLYDYYLSQLNKGQCKLNIDQTINTLKFLNRINQESKIQKIECDIIFNNYNISRQKIMLQQNNDDLRLFEEELTNLTDVSITYQVNILPRQLNLNLYEGIDKMKNLKKLSVYNQNYFEEEIVKIQKLQYSRQISYKECGIRYSEIYLQQSSNLIIPIINEFTQNLIFRYLNHTMLQELTLFNMEMVSVESLKEMTWLKSLNLSRNKIVNIQDLKYLTSLQILDLSGNHIKTIPQLQNMVKLEVLYLVHNQLYDISNIQDLASLKELDLTYNSPFLGKQQKNYDQNYDQSSSDPFNQISNDPHKYDTSECFPPNENDEINDELINKAEYNFDYSSDPFGRTFSSEQSENNFVPSENDGEISEANQQESSIENSSEIREGYKEYQQCKNYPDQLQYLKNLKNLEVLKLQRICDFDDGNSTILPSFDFKKLRVYILSDNEFLQSTNSLLASFNTLTTIQELGLRNVQLSSVKCLSSLRDLILLDVSNNKIKNISSLCSMKSLEVLNLQKNQVIDVTPLSELCQIRDLKLSDNKIQDIQPIMQIIMAILTDSCKQNEDELVKNGLRLSLSLNCLHDFSWLSQFLQKDKHEKTSEKTDENVKFQTKLCDLISEQITKEQNSPNDNQIQFYKRMQLINNTHSQIVRVSRRLNQSSQKLIQLQTVVIPNHQIQLTLMNKLFSQNLKNICEQRVEVDQ</sequence>
<dbReference type="PROSITE" id="PS51450">
    <property type="entry name" value="LRR"/>
    <property type="match status" value="8"/>
</dbReference>
<keyword evidence="2" id="KW-0677">Repeat</keyword>
<reference evidence="4" key="1">
    <citation type="submission" date="2023-06" db="EMBL/GenBank/DDBJ databases">
        <authorList>
            <person name="Kurt Z."/>
        </authorList>
    </citation>
    <scope>NUCLEOTIDE SEQUENCE</scope>
</reference>
<reference evidence="7 10" key="2">
    <citation type="submission" date="2024-07" db="EMBL/GenBank/DDBJ databases">
        <authorList>
            <person name="Akdeniz Z."/>
        </authorList>
    </citation>
    <scope>NUCLEOTIDE SEQUENCE [LARGE SCALE GENOMIC DNA]</scope>
</reference>
<feature type="region of interest" description="Disordered" evidence="3">
    <location>
        <begin position="571"/>
        <end position="600"/>
    </location>
</feature>
<dbReference type="SUPFAM" id="SSF52058">
    <property type="entry name" value="L domain-like"/>
    <property type="match status" value="2"/>
</dbReference>
<keyword evidence="10" id="KW-1185">Reference proteome</keyword>
<evidence type="ECO:0000256" key="1">
    <source>
        <dbReference type="ARBA" id="ARBA00022614"/>
    </source>
</evidence>
<protein>
    <submittedName>
        <fullName evidence="4">Uncharacterized protein</fullName>
    </submittedName>
</protein>
<evidence type="ECO:0000313" key="8">
    <source>
        <dbReference type="EMBL" id="CAL6093515.1"/>
    </source>
</evidence>
<evidence type="ECO:0000313" key="4">
    <source>
        <dbReference type="EMBL" id="CAI9921796.1"/>
    </source>
</evidence>
<name>A0AA86NMN2_9EUKA</name>